<evidence type="ECO:0000256" key="2">
    <source>
        <dbReference type="SAM" id="Coils"/>
    </source>
</evidence>
<keyword evidence="2" id="KW-0175">Coiled coil</keyword>
<evidence type="ECO:0000256" key="1">
    <source>
        <dbReference type="ARBA" id="ARBA00043985"/>
    </source>
</evidence>
<proteinExistence type="inferred from homology"/>
<dbReference type="AlphaFoldDB" id="A0AAW9NNT0"/>
<reference evidence="3 4" key="1">
    <citation type="submission" date="2023-03" db="EMBL/GenBank/DDBJ databases">
        <title>Bacillus Genome Sequencing.</title>
        <authorList>
            <person name="Dunlap C."/>
        </authorList>
    </citation>
    <scope>NUCLEOTIDE SEQUENCE [LARGE SCALE GENOMIC DNA]</scope>
    <source>
        <strain evidence="3 4">B-59205</strain>
    </source>
</reference>
<sequence length="217" mass="25390">MTNLFTRFKYQLQADLHDFFDKKESKNPISLLNQYIRQAEQQTEQTGKLLTRQGQLKRELEAQLKETEAMLAKREHQLNLASVSGENDLIVFAQGEVEAYTTRKVGLLSSIDVCAAEYFELERKFETMKHKIKDMKVRQLQLMGKENVVHAHHQMDKVLHNQDTSNFEELSSYFDDIATKIDHKYEVTTFESRLAKLEKEQKLITTNEEPQKHAIVE</sequence>
<keyword evidence="4" id="KW-1185">Reference proteome</keyword>
<comment type="caution">
    <text evidence="3">The sequence shown here is derived from an EMBL/GenBank/DDBJ whole genome shotgun (WGS) entry which is preliminary data.</text>
</comment>
<name>A0AAW9NNT0_9BACL</name>
<dbReference type="Pfam" id="PF04012">
    <property type="entry name" value="PspA_IM30"/>
    <property type="match status" value="1"/>
</dbReference>
<comment type="similarity">
    <text evidence="1">Belongs to the PspA/Vipp/IM30 family.</text>
</comment>
<dbReference type="RefSeq" id="WP_326123724.1">
    <property type="nucleotide sequence ID" value="NZ_JARSFG010000017.1"/>
</dbReference>
<protein>
    <submittedName>
        <fullName evidence="3">PspA/IM30 family protein</fullName>
    </submittedName>
</protein>
<feature type="coiled-coil region" evidence="2">
    <location>
        <begin position="50"/>
        <end position="77"/>
    </location>
</feature>
<accession>A0AAW9NNT0</accession>
<dbReference type="Proteomes" id="UP001344888">
    <property type="component" value="Unassembled WGS sequence"/>
</dbReference>
<dbReference type="InterPro" id="IPR007157">
    <property type="entry name" value="PspA_VIPP1"/>
</dbReference>
<evidence type="ECO:0000313" key="3">
    <source>
        <dbReference type="EMBL" id="MEC1179227.1"/>
    </source>
</evidence>
<dbReference type="EMBL" id="JARSFG010000017">
    <property type="protein sequence ID" value="MEC1179227.1"/>
    <property type="molecule type" value="Genomic_DNA"/>
</dbReference>
<organism evidence="3 4">
    <name type="scientific">Metasolibacillus meyeri</name>
    <dbReference type="NCBI Taxonomy" id="1071052"/>
    <lineage>
        <taxon>Bacteria</taxon>
        <taxon>Bacillati</taxon>
        <taxon>Bacillota</taxon>
        <taxon>Bacilli</taxon>
        <taxon>Bacillales</taxon>
        <taxon>Caryophanaceae</taxon>
        <taxon>Metasolibacillus</taxon>
    </lineage>
</organism>
<evidence type="ECO:0000313" key="4">
    <source>
        <dbReference type="Proteomes" id="UP001344888"/>
    </source>
</evidence>
<gene>
    <name evidence="3" type="ORF">P9B03_12090</name>
</gene>